<dbReference type="Proteomes" id="UP000694844">
    <property type="component" value="Chromosome 4"/>
</dbReference>
<sequence>MSLEFRHIASYLIWYCSRLTNEELLHEVFSVSATSPSSILKTKCYCDSVWPIPHCATTNVFPAIPVFSDPRLTGILFPTLIACCYNNQSNTAILELELSCALLANFIEEKILETQAKSTSSSSSKKAPEKELGDQRMALLSRFPQEQLTAAQEYFKAT</sequence>
<dbReference type="RefSeq" id="XP_022331960.1">
    <property type="nucleotide sequence ID" value="XM_022476252.1"/>
</dbReference>
<name>A0A8B8DVP1_CRAVI</name>
<evidence type="ECO:0000313" key="2">
    <source>
        <dbReference type="RefSeq" id="XP_022331960.1"/>
    </source>
</evidence>
<dbReference type="PANTHER" id="PTHR31434">
    <property type="entry name" value="S PHASE CYCLIN A-ASSOCIATED PROTEIN IN THE ENDOPLASMIC RETICULUM"/>
    <property type="match status" value="1"/>
</dbReference>
<dbReference type="OrthoDB" id="71500at2759"/>
<dbReference type="AlphaFoldDB" id="A0A8B8DVP1"/>
<reference evidence="2" key="1">
    <citation type="submission" date="2025-08" db="UniProtKB">
        <authorList>
            <consortium name="RefSeq"/>
        </authorList>
    </citation>
    <scope>IDENTIFICATION</scope>
    <source>
        <tissue evidence="2">Whole sample</tissue>
    </source>
</reference>
<dbReference type="GeneID" id="111129795"/>
<gene>
    <name evidence="2" type="primary">LOC111129795</name>
</gene>
<dbReference type="PANTHER" id="PTHR31434:SF2">
    <property type="entry name" value="S PHASE CYCLIN A-ASSOCIATED PROTEIN IN THE ENDOPLASMIC RETICULUM"/>
    <property type="match status" value="1"/>
</dbReference>
<accession>A0A8B8DVP1</accession>
<keyword evidence="1" id="KW-1185">Reference proteome</keyword>
<evidence type="ECO:0000313" key="1">
    <source>
        <dbReference type="Proteomes" id="UP000694844"/>
    </source>
</evidence>
<dbReference type="KEGG" id="cvn:111129795"/>
<organism evidence="1 2">
    <name type="scientific">Crassostrea virginica</name>
    <name type="common">Eastern oyster</name>
    <dbReference type="NCBI Taxonomy" id="6565"/>
    <lineage>
        <taxon>Eukaryota</taxon>
        <taxon>Metazoa</taxon>
        <taxon>Spiralia</taxon>
        <taxon>Lophotrochozoa</taxon>
        <taxon>Mollusca</taxon>
        <taxon>Bivalvia</taxon>
        <taxon>Autobranchia</taxon>
        <taxon>Pteriomorphia</taxon>
        <taxon>Ostreida</taxon>
        <taxon>Ostreoidea</taxon>
        <taxon>Ostreidae</taxon>
        <taxon>Crassostrea</taxon>
    </lineage>
</organism>
<proteinExistence type="predicted"/>
<protein>
    <submittedName>
        <fullName evidence="2">S phase cyclin A-associated protein in the endoplasmic reticulum-like</fullName>
    </submittedName>
</protein>